<dbReference type="PROSITE" id="PS51718">
    <property type="entry name" value="G_DYNAMIN_2"/>
    <property type="match status" value="1"/>
</dbReference>
<sequence length="749" mass="84220">MQACQPGASPIAYLQLTNYPPLSAASPTMANPATTIADSDYARKRREIFTLVKDLRAMGAESDIDIPKIAVIGGQSAGKSSLVEAVTGINVPRDSGTCTRCPMECTILTTQAEWSCQISLKTNIYKKGTEIPRTSKKMTFSPCLTANDKDKVEIWLRRAQAAILSPHSSYEMFKSMDYEQLKALTKSDTEMLKFSRDAVVVDIEDPDGTDLSFIDLPGLIQNEKPEIIAIVKSLVEQYVQDESTVVLVTIPANDDLENQQAALLAREADPKGKRTIGVVTKTDTLGEGSIGLRQKWLEVFQGKTHQLALGYYAVRLSDDTERGTKTRQEMNAIASQFFASNAPWKELLDSGHLGIPNLIHDISSVLMGIIHDAIPKLREQIQAKLQECIHDIEQLPEEVTVDATTVVLNRVSSFCTDLQGDVYGRNESKDFVHKSRAIYKKFKLTIRQTAPDFRPFIDHSQYVDPGEPVSESERYDKDIQSDKLRSSNPPMDLTGVRHVIEDTTGWELPHNVPYESKTRLIKTFIEQWPAPAHSCFDDISSVLYEFVDEKIALHFGRFKALEQHIAALIRTEAAERVKLALKAVRDVLEREKFPYMTQNGHYLESSRENWLAHYRTFRNRVYHVNYSSHGEAAESRCESPISIAISSTPGDNYEDEIIVMADVRAYFQVAYKRITDNIPMTIQRDLNQELVDGLYNRIVSKLGLSNADAAQRLSELLDEDPAVIALRVQLVTTRKRLEDIQAKLNDFVL</sequence>
<dbReference type="GO" id="GO:0016020">
    <property type="term" value="C:membrane"/>
    <property type="evidence" value="ECO:0007669"/>
    <property type="project" value="TreeGrafter"/>
</dbReference>
<evidence type="ECO:0000259" key="5">
    <source>
        <dbReference type="PROSITE" id="PS51718"/>
    </source>
</evidence>
<gene>
    <name evidence="6" type="ORF">LAESUDRAFT_705284</name>
</gene>
<dbReference type="InterPro" id="IPR003130">
    <property type="entry name" value="GED"/>
</dbReference>
<organism evidence="6 7">
    <name type="scientific">Laetiporus sulphureus 93-53</name>
    <dbReference type="NCBI Taxonomy" id="1314785"/>
    <lineage>
        <taxon>Eukaryota</taxon>
        <taxon>Fungi</taxon>
        <taxon>Dikarya</taxon>
        <taxon>Basidiomycota</taxon>
        <taxon>Agaricomycotina</taxon>
        <taxon>Agaricomycetes</taxon>
        <taxon>Polyporales</taxon>
        <taxon>Laetiporus</taxon>
    </lineage>
</organism>
<evidence type="ECO:0008006" key="8">
    <source>
        <dbReference type="Google" id="ProtNLM"/>
    </source>
</evidence>
<keyword evidence="7" id="KW-1185">Reference proteome</keyword>
<dbReference type="CDD" id="cd08771">
    <property type="entry name" value="DLP_1"/>
    <property type="match status" value="1"/>
</dbReference>
<dbReference type="SMART" id="SM00053">
    <property type="entry name" value="DYNc"/>
    <property type="match status" value="1"/>
</dbReference>
<evidence type="ECO:0000313" key="6">
    <source>
        <dbReference type="EMBL" id="KZT03107.1"/>
    </source>
</evidence>
<dbReference type="InterPro" id="IPR030381">
    <property type="entry name" value="G_DYNAMIN_dom"/>
</dbReference>
<protein>
    <recommendedName>
        <fullName evidence="8">P-loop containing nucleoside triphosphate hydrolase protein</fullName>
    </recommendedName>
</protein>
<keyword evidence="1" id="KW-0547">Nucleotide-binding</keyword>
<dbReference type="SUPFAM" id="SSF52540">
    <property type="entry name" value="P-loop containing nucleoside triphosphate hydrolases"/>
    <property type="match status" value="1"/>
</dbReference>
<evidence type="ECO:0000256" key="2">
    <source>
        <dbReference type="ARBA" id="ARBA00023134"/>
    </source>
</evidence>
<dbReference type="OrthoDB" id="5061070at2759"/>
<dbReference type="Gene3D" id="3.40.50.300">
    <property type="entry name" value="P-loop containing nucleotide triphosphate hydrolases"/>
    <property type="match status" value="1"/>
</dbReference>
<evidence type="ECO:0000256" key="3">
    <source>
        <dbReference type="SAM" id="MobiDB-lite"/>
    </source>
</evidence>
<dbReference type="GeneID" id="63823608"/>
<dbReference type="GO" id="GO:0003924">
    <property type="term" value="F:GTPase activity"/>
    <property type="evidence" value="ECO:0007669"/>
    <property type="project" value="InterPro"/>
</dbReference>
<dbReference type="PANTHER" id="PTHR11566:SF21">
    <property type="entry name" value="DYNAMIN RELATED PROTEIN 1, ISOFORM A"/>
    <property type="match status" value="1"/>
</dbReference>
<dbReference type="RefSeq" id="XP_040760847.1">
    <property type="nucleotide sequence ID" value="XM_040906579.1"/>
</dbReference>
<dbReference type="PANTHER" id="PTHR11566">
    <property type="entry name" value="DYNAMIN"/>
    <property type="match status" value="1"/>
</dbReference>
<dbReference type="Pfam" id="PF00350">
    <property type="entry name" value="Dynamin_N"/>
    <property type="match status" value="1"/>
</dbReference>
<dbReference type="GO" id="GO:0006897">
    <property type="term" value="P:endocytosis"/>
    <property type="evidence" value="ECO:0007669"/>
    <property type="project" value="TreeGrafter"/>
</dbReference>
<dbReference type="Proteomes" id="UP000076871">
    <property type="component" value="Unassembled WGS sequence"/>
</dbReference>
<dbReference type="PRINTS" id="PR00195">
    <property type="entry name" value="DYNAMIN"/>
</dbReference>
<dbReference type="GO" id="GO:0005874">
    <property type="term" value="C:microtubule"/>
    <property type="evidence" value="ECO:0007669"/>
    <property type="project" value="TreeGrafter"/>
</dbReference>
<feature type="compositionally biased region" description="Basic and acidic residues" evidence="3">
    <location>
        <begin position="471"/>
        <end position="485"/>
    </location>
</feature>
<dbReference type="GO" id="GO:0008017">
    <property type="term" value="F:microtubule binding"/>
    <property type="evidence" value="ECO:0007669"/>
    <property type="project" value="TreeGrafter"/>
</dbReference>
<proteinExistence type="predicted"/>
<dbReference type="EMBL" id="KV427647">
    <property type="protein sequence ID" value="KZT03107.1"/>
    <property type="molecule type" value="Genomic_DNA"/>
</dbReference>
<dbReference type="InterPro" id="IPR045063">
    <property type="entry name" value="Dynamin_N"/>
</dbReference>
<dbReference type="PROSITE" id="PS51388">
    <property type="entry name" value="GED"/>
    <property type="match status" value="1"/>
</dbReference>
<name>A0A165CN03_9APHY</name>
<dbReference type="GO" id="GO:0016559">
    <property type="term" value="P:peroxisome fission"/>
    <property type="evidence" value="ECO:0007669"/>
    <property type="project" value="TreeGrafter"/>
</dbReference>
<dbReference type="InterPro" id="IPR027417">
    <property type="entry name" value="P-loop_NTPase"/>
</dbReference>
<dbReference type="AlphaFoldDB" id="A0A165CN03"/>
<dbReference type="InterPro" id="IPR000375">
    <property type="entry name" value="Dynamin_stalk"/>
</dbReference>
<feature type="domain" description="Dynamin-type G" evidence="5">
    <location>
        <begin position="63"/>
        <end position="375"/>
    </location>
</feature>
<dbReference type="GO" id="GO:0005739">
    <property type="term" value="C:mitochondrion"/>
    <property type="evidence" value="ECO:0007669"/>
    <property type="project" value="TreeGrafter"/>
</dbReference>
<reference evidence="6 7" key="1">
    <citation type="journal article" date="2016" name="Mol. Biol. Evol.">
        <title>Comparative Genomics of Early-Diverging Mushroom-Forming Fungi Provides Insights into the Origins of Lignocellulose Decay Capabilities.</title>
        <authorList>
            <person name="Nagy L.G."/>
            <person name="Riley R."/>
            <person name="Tritt A."/>
            <person name="Adam C."/>
            <person name="Daum C."/>
            <person name="Floudas D."/>
            <person name="Sun H."/>
            <person name="Yadav J.S."/>
            <person name="Pangilinan J."/>
            <person name="Larsson K.H."/>
            <person name="Matsuura K."/>
            <person name="Barry K."/>
            <person name="Labutti K."/>
            <person name="Kuo R."/>
            <person name="Ohm R.A."/>
            <person name="Bhattacharya S.S."/>
            <person name="Shirouzu T."/>
            <person name="Yoshinaga Y."/>
            <person name="Martin F.M."/>
            <person name="Grigoriev I.V."/>
            <person name="Hibbett D.S."/>
        </authorList>
    </citation>
    <scope>NUCLEOTIDE SEQUENCE [LARGE SCALE GENOMIC DNA]</scope>
    <source>
        <strain evidence="6 7">93-53</strain>
    </source>
</reference>
<dbReference type="STRING" id="1314785.A0A165CN03"/>
<dbReference type="InterPro" id="IPR020850">
    <property type="entry name" value="GED_dom"/>
</dbReference>
<dbReference type="InParanoid" id="A0A165CN03"/>
<dbReference type="Gene3D" id="1.20.120.1240">
    <property type="entry name" value="Dynamin, middle domain"/>
    <property type="match status" value="1"/>
</dbReference>
<dbReference type="InterPro" id="IPR022812">
    <property type="entry name" value="Dynamin"/>
</dbReference>
<keyword evidence="2" id="KW-0342">GTP-binding</keyword>
<evidence type="ECO:0000256" key="1">
    <source>
        <dbReference type="ARBA" id="ARBA00022741"/>
    </source>
</evidence>
<dbReference type="InterPro" id="IPR001401">
    <property type="entry name" value="Dynamin_GTPase"/>
</dbReference>
<dbReference type="GO" id="GO:0000266">
    <property type="term" value="P:mitochondrial fission"/>
    <property type="evidence" value="ECO:0007669"/>
    <property type="project" value="TreeGrafter"/>
</dbReference>
<evidence type="ECO:0000313" key="7">
    <source>
        <dbReference type="Proteomes" id="UP000076871"/>
    </source>
</evidence>
<dbReference type="GO" id="GO:0048312">
    <property type="term" value="P:intracellular distribution of mitochondria"/>
    <property type="evidence" value="ECO:0007669"/>
    <property type="project" value="TreeGrafter"/>
</dbReference>
<evidence type="ECO:0000259" key="4">
    <source>
        <dbReference type="PROSITE" id="PS51388"/>
    </source>
</evidence>
<dbReference type="GO" id="GO:0005525">
    <property type="term" value="F:GTP binding"/>
    <property type="evidence" value="ECO:0007669"/>
    <property type="project" value="InterPro"/>
</dbReference>
<feature type="region of interest" description="Disordered" evidence="3">
    <location>
        <begin position="461"/>
        <end position="487"/>
    </location>
</feature>
<dbReference type="Pfam" id="PF01031">
    <property type="entry name" value="Dynamin_M"/>
    <property type="match status" value="2"/>
</dbReference>
<accession>A0A165CN03</accession>
<feature type="domain" description="GED" evidence="4">
    <location>
        <begin position="656"/>
        <end position="749"/>
    </location>
</feature>
<dbReference type="Pfam" id="PF02212">
    <property type="entry name" value="GED"/>
    <property type="match status" value="1"/>
</dbReference>